<protein>
    <submittedName>
        <fullName evidence="2">DUF2141 domain-containing protein</fullName>
    </submittedName>
</protein>
<dbReference type="RefSeq" id="WP_261756339.1">
    <property type="nucleotide sequence ID" value="NZ_CP104562.2"/>
</dbReference>
<organism evidence="2 3">
    <name type="scientific">Roseateles amylovorans</name>
    <dbReference type="NCBI Taxonomy" id="2978473"/>
    <lineage>
        <taxon>Bacteria</taxon>
        <taxon>Pseudomonadati</taxon>
        <taxon>Pseudomonadota</taxon>
        <taxon>Betaproteobacteria</taxon>
        <taxon>Burkholderiales</taxon>
        <taxon>Sphaerotilaceae</taxon>
        <taxon>Roseateles</taxon>
    </lineage>
</organism>
<dbReference type="Proteomes" id="UP001064933">
    <property type="component" value="Chromosome"/>
</dbReference>
<evidence type="ECO:0000256" key="1">
    <source>
        <dbReference type="SAM" id="MobiDB-lite"/>
    </source>
</evidence>
<keyword evidence="3" id="KW-1185">Reference proteome</keyword>
<accession>A0ABY6AVI6</accession>
<feature type="region of interest" description="Disordered" evidence="1">
    <location>
        <begin position="1"/>
        <end position="26"/>
    </location>
</feature>
<reference evidence="2" key="1">
    <citation type="submission" date="2022-10" db="EMBL/GenBank/DDBJ databases">
        <title>Characterization and whole genome sequencing of a new Roseateles species, isolated from fresh water.</title>
        <authorList>
            <person name="Guliayeva D.Y."/>
            <person name="Akhremchuk A.E."/>
            <person name="Sikolenko M.A."/>
            <person name="Valentovich L.N."/>
            <person name="Sidarenka A.V."/>
        </authorList>
    </citation>
    <scope>NUCLEOTIDE SEQUENCE</scope>
    <source>
        <strain evidence="2">BIM B-1768</strain>
    </source>
</reference>
<dbReference type="EMBL" id="CP104562">
    <property type="protein sequence ID" value="UXH76605.1"/>
    <property type="molecule type" value="Genomic_DNA"/>
</dbReference>
<evidence type="ECO:0000313" key="3">
    <source>
        <dbReference type="Proteomes" id="UP001064933"/>
    </source>
</evidence>
<gene>
    <name evidence="2" type="ORF">N4261_16335</name>
</gene>
<dbReference type="InterPro" id="IPR018673">
    <property type="entry name" value="DUF2141"/>
</dbReference>
<evidence type="ECO:0000313" key="2">
    <source>
        <dbReference type="EMBL" id="UXH76605.1"/>
    </source>
</evidence>
<dbReference type="Pfam" id="PF09912">
    <property type="entry name" value="DUF2141"/>
    <property type="match status" value="1"/>
</dbReference>
<sequence>MNRRLDATSVTPADDRRTASSAAHSAKPEIARSLRRALKSLCALAVLGAAWASQAHAADLELAVSGFAGAEEQRGQLMVAVFADSSDWLKKPVAVRRVAVAEAVDGRLVLRFGDLPAGPVAISVFQDLNGNGKLDTNPVGMPLEPFAFSRQAQGNFGPPRFEQAALEAGTTRHAIQLPAMP</sequence>
<proteinExistence type="predicted"/>
<name>A0ABY6AVI6_9BURK</name>